<reference evidence="14 15" key="1">
    <citation type="submission" date="2014-07" db="EMBL/GenBank/DDBJ databases">
        <title>Genomic and transcriptomic analysis on Apis cerana provide comprehensive insights into honey bee biology.</title>
        <authorList>
            <person name="Diao Q."/>
            <person name="Sun L."/>
            <person name="Zheng H."/>
            <person name="Zheng H."/>
            <person name="Xu S."/>
            <person name="Wang S."/>
            <person name="Zeng Z."/>
            <person name="Hu F."/>
            <person name="Su S."/>
            <person name="Wu J."/>
        </authorList>
    </citation>
    <scope>NUCLEOTIDE SEQUENCE [LARGE SCALE GENOMIC DNA]</scope>
    <source>
        <tissue evidence="14">Pupae without intestine</tissue>
    </source>
</reference>
<name>A0A2A3EGZ3_APICC</name>
<evidence type="ECO:0000256" key="2">
    <source>
        <dbReference type="ARBA" id="ARBA00022723"/>
    </source>
</evidence>
<dbReference type="PANTHER" id="PTHR24083">
    <property type="entry name" value="NUCLEAR HORMONE RECEPTOR"/>
    <property type="match status" value="1"/>
</dbReference>
<dbReference type="SMART" id="SM00430">
    <property type="entry name" value="HOLI"/>
    <property type="match status" value="1"/>
</dbReference>
<dbReference type="EMBL" id="KZ288262">
    <property type="protein sequence ID" value="PBC30426.1"/>
    <property type="molecule type" value="Genomic_DNA"/>
</dbReference>
<evidence type="ECO:0000256" key="5">
    <source>
        <dbReference type="ARBA" id="ARBA00023015"/>
    </source>
</evidence>
<dbReference type="Gene3D" id="3.30.50.10">
    <property type="entry name" value="Erythroid Transcription Factor GATA-1, subunit A"/>
    <property type="match status" value="1"/>
</dbReference>
<protein>
    <submittedName>
        <fullName evidence="14">Nuclear receptor subfamily</fullName>
    </submittedName>
</protein>
<evidence type="ECO:0000256" key="4">
    <source>
        <dbReference type="ARBA" id="ARBA00022833"/>
    </source>
</evidence>
<dbReference type="PRINTS" id="PR00398">
    <property type="entry name" value="STRDHORMONER"/>
</dbReference>
<feature type="domain" description="Nuclear receptor" evidence="12">
    <location>
        <begin position="20"/>
        <end position="99"/>
    </location>
</feature>
<dbReference type="InterPro" id="IPR001723">
    <property type="entry name" value="Nuclear_hrmn_rcpt"/>
</dbReference>
<dbReference type="Pfam" id="PF00104">
    <property type="entry name" value="Hormone_recep"/>
    <property type="match status" value="1"/>
</dbReference>
<gene>
    <name evidence="14" type="ORF">APICC_09910</name>
</gene>
<dbReference type="PROSITE" id="PS51030">
    <property type="entry name" value="NUCLEAR_REC_DBD_2"/>
    <property type="match status" value="1"/>
</dbReference>
<feature type="domain" description="NR LBD" evidence="13">
    <location>
        <begin position="191"/>
        <end position="433"/>
    </location>
</feature>
<dbReference type="Pfam" id="PF00105">
    <property type="entry name" value="zf-C4"/>
    <property type="match status" value="1"/>
</dbReference>
<dbReference type="SUPFAM" id="SSF48508">
    <property type="entry name" value="Nuclear receptor ligand-binding domain"/>
    <property type="match status" value="1"/>
</dbReference>
<dbReference type="InterPro" id="IPR035500">
    <property type="entry name" value="NHR-like_dom_sf"/>
</dbReference>
<feature type="compositionally biased region" description="Polar residues" evidence="11">
    <location>
        <begin position="220"/>
        <end position="236"/>
    </location>
</feature>
<dbReference type="OrthoDB" id="5873264at2759"/>
<dbReference type="PROSITE" id="PS00031">
    <property type="entry name" value="NUCLEAR_REC_DBD_1"/>
    <property type="match status" value="1"/>
</dbReference>
<keyword evidence="15" id="KW-1185">Reference proteome</keyword>
<keyword evidence="2 10" id="KW-0479">Metal-binding</keyword>
<proteinExistence type="inferred from homology"/>
<keyword evidence="4 10" id="KW-0862">Zinc</keyword>
<keyword evidence="6 10" id="KW-0238">DNA-binding</keyword>
<evidence type="ECO:0000256" key="6">
    <source>
        <dbReference type="ARBA" id="ARBA00023125"/>
    </source>
</evidence>
<dbReference type="FunFam" id="3.30.50.10:FF:000019">
    <property type="entry name" value="Nuclear receptor subfamily 2 group E member"/>
    <property type="match status" value="1"/>
</dbReference>
<feature type="region of interest" description="Disordered" evidence="11">
    <location>
        <begin position="151"/>
        <end position="177"/>
    </location>
</feature>
<accession>A0A2A3EGZ3</accession>
<feature type="region of interest" description="Disordered" evidence="11">
    <location>
        <begin position="96"/>
        <end position="122"/>
    </location>
</feature>
<evidence type="ECO:0000256" key="7">
    <source>
        <dbReference type="ARBA" id="ARBA00023163"/>
    </source>
</evidence>
<evidence type="ECO:0000256" key="11">
    <source>
        <dbReference type="SAM" id="MobiDB-lite"/>
    </source>
</evidence>
<keyword evidence="3 10" id="KW-0863">Zinc-finger</keyword>
<evidence type="ECO:0000256" key="10">
    <source>
        <dbReference type="RuleBase" id="RU004334"/>
    </source>
</evidence>
<evidence type="ECO:0000259" key="12">
    <source>
        <dbReference type="PROSITE" id="PS51030"/>
    </source>
</evidence>
<organism evidence="14 15">
    <name type="scientific">Apis cerana cerana</name>
    <name type="common">Oriental honeybee</name>
    <dbReference type="NCBI Taxonomy" id="94128"/>
    <lineage>
        <taxon>Eukaryota</taxon>
        <taxon>Metazoa</taxon>
        <taxon>Ecdysozoa</taxon>
        <taxon>Arthropoda</taxon>
        <taxon>Hexapoda</taxon>
        <taxon>Insecta</taxon>
        <taxon>Pterygota</taxon>
        <taxon>Neoptera</taxon>
        <taxon>Endopterygota</taxon>
        <taxon>Hymenoptera</taxon>
        <taxon>Apocrita</taxon>
        <taxon>Aculeata</taxon>
        <taxon>Apoidea</taxon>
        <taxon>Anthophila</taxon>
        <taxon>Apidae</taxon>
        <taxon>Apis</taxon>
    </lineage>
</organism>
<evidence type="ECO:0000313" key="15">
    <source>
        <dbReference type="Proteomes" id="UP000242457"/>
    </source>
</evidence>
<dbReference type="GO" id="GO:0032502">
    <property type="term" value="P:developmental process"/>
    <property type="evidence" value="ECO:0007669"/>
    <property type="project" value="UniProtKB-ARBA"/>
</dbReference>
<dbReference type="GO" id="GO:0000122">
    <property type="term" value="P:negative regulation of transcription by RNA polymerase II"/>
    <property type="evidence" value="ECO:0007669"/>
    <property type="project" value="UniProtKB-ARBA"/>
</dbReference>
<evidence type="ECO:0000256" key="3">
    <source>
        <dbReference type="ARBA" id="ARBA00022771"/>
    </source>
</evidence>
<dbReference type="GO" id="GO:0043565">
    <property type="term" value="F:sequence-specific DNA binding"/>
    <property type="evidence" value="ECO:0007669"/>
    <property type="project" value="InterPro"/>
</dbReference>
<evidence type="ECO:0000256" key="9">
    <source>
        <dbReference type="ARBA" id="ARBA00023242"/>
    </source>
</evidence>
<feature type="region of interest" description="Disordered" evidence="11">
    <location>
        <begin position="220"/>
        <end position="240"/>
    </location>
</feature>
<dbReference type="SUPFAM" id="SSF57716">
    <property type="entry name" value="Glucocorticoid receptor-like (DNA-binding domain)"/>
    <property type="match status" value="1"/>
</dbReference>
<dbReference type="InterPro" id="IPR050274">
    <property type="entry name" value="Nuclear_hormone_rcpt_NR2"/>
</dbReference>
<evidence type="ECO:0000256" key="8">
    <source>
        <dbReference type="ARBA" id="ARBA00023170"/>
    </source>
</evidence>
<dbReference type="AlphaFoldDB" id="A0A2A3EGZ3"/>
<dbReference type="PROSITE" id="PS51843">
    <property type="entry name" value="NR_LBD"/>
    <property type="match status" value="1"/>
</dbReference>
<dbReference type="Proteomes" id="UP000242457">
    <property type="component" value="Unassembled WGS sequence"/>
</dbReference>
<dbReference type="InterPro" id="IPR000536">
    <property type="entry name" value="Nucl_hrmn_rcpt_lig-bd"/>
</dbReference>
<comment type="subcellular location">
    <subcellularLocation>
        <location evidence="1 10">Nucleus</location>
    </subcellularLocation>
</comment>
<keyword evidence="8 10" id="KW-0675">Receptor</keyword>
<keyword evidence="9 10" id="KW-0539">Nucleus</keyword>
<dbReference type="InterPro" id="IPR001628">
    <property type="entry name" value="Znf_hrmn_rcpt"/>
</dbReference>
<feature type="compositionally biased region" description="Low complexity" evidence="11">
    <location>
        <begin position="162"/>
        <end position="176"/>
    </location>
</feature>
<keyword evidence="5 10" id="KW-0805">Transcription regulation</keyword>
<sequence>MINYCDCDITAVESGDRLLDIPCLVCGDRSSGKHYGIYSCDGCSGFFKRSIHSNRRYICKVQGAMKGRCPIDKTHRNQCRACRLAKCFEANMNRDAVQHERGPRKPKQPQQQSPIAPPLHNDRLRAGLSSPYVLLHQRKFRCDQRFSPYPRPVALVQKPPEDSSSPAPLALPHSPSTTTLYSAPSSVALTPQPPLLQILMSAEQCQELVWNAPLQSETEYSLEQTEGSHNSSGTLPNPNPTRELLQETTARLLFMAVRWVCCLPLFQSLSKNDQLLLLEGSWTQLFLLHLAQWSISWNITGLLEDEQVRARLPDEATTNQQLITIQDTICRFRQLSPDRSEWGCMKAVALFTPETEGLHATESIKMLQDQAQCILGDYTKSCYQRQPGRSGTLMHVVGRLTSIFPKLVERLFFHETIGEIPISRLLVDMYQMKGHTN</sequence>
<dbReference type="PRINTS" id="PR00047">
    <property type="entry name" value="STROIDFINGER"/>
</dbReference>
<dbReference type="GO" id="GO:0003700">
    <property type="term" value="F:DNA-binding transcription factor activity"/>
    <property type="evidence" value="ECO:0007669"/>
    <property type="project" value="InterPro"/>
</dbReference>
<dbReference type="SMART" id="SM00399">
    <property type="entry name" value="ZnF_C4"/>
    <property type="match status" value="1"/>
</dbReference>
<dbReference type="GO" id="GO:0008270">
    <property type="term" value="F:zinc ion binding"/>
    <property type="evidence" value="ECO:0007669"/>
    <property type="project" value="UniProtKB-KW"/>
</dbReference>
<dbReference type="InterPro" id="IPR013088">
    <property type="entry name" value="Znf_NHR/GATA"/>
</dbReference>
<keyword evidence="7 10" id="KW-0804">Transcription</keyword>
<evidence type="ECO:0000313" key="14">
    <source>
        <dbReference type="EMBL" id="PBC30426.1"/>
    </source>
</evidence>
<dbReference type="STRING" id="94128.A0A2A3EGZ3"/>
<dbReference type="Gene3D" id="1.10.565.10">
    <property type="entry name" value="Retinoid X Receptor"/>
    <property type="match status" value="1"/>
</dbReference>
<dbReference type="GO" id="GO:0005634">
    <property type="term" value="C:nucleus"/>
    <property type="evidence" value="ECO:0007669"/>
    <property type="project" value="UniProtKB-SubCell"/>
</dbReference>
<evidence type="ECO:0000259" key="13">
    <source>
        <dbReference type="PROSITE" id="PS51843"/>
    </source>
</evidence>
<evidence type="ECO:0000256" key="1">
    <source>
        <dbReference type="ARBA" id="ARBA00004123"/>
    </source>
</evidence>
<comment type="similarity">
    <text evidence="10">Belongs to the nuclear hormone receptor family.</text>
</comment>